<name>A0A0U1KSB7_9FIRM</name>
<reference evidence="4" key="1">
    <citation type="submission" date="2015-03" db="EMBL/GenBank/DDBJ databases">
        <authorList>
            <person name="Nijsse Bart"/>
        </authorList>
    </citation>
    <scope>NUCLEOTIDE SEQUENCE [LARGE SCALE GENOMIC DNA]</scope>
</reference>
<dbReference type="Proteomes" id="UP000049855">
    <property type="component" value="Unassembled WGS sequence"/>
</dbReference>
<dbReference type="RefSeq" id="WP_021169026.1">
    <property type="nucleotide sequence ID" value="NZ_CTRP01000003.1"/>
</dbReference>
<dbReference type="AlphaFoldDB" id="A0A0U1KSB7"/>
<dbReference type="SMART" id="SM00966">
    <property type="entry name" value="SpoVT_AbrB"/>
    <property type="match status" value="1"/>
</dbReference>
<accession>A0A0U1KSB7</accession>
<dbReference type="InterPro" id="IPR007159">
    <property type="entry name" value="SpoVT-AbrB_dom"/>
</dbReference>
<evidence type="ECO:0000259" key="2">
    <source>
        <dbReference type="PROSITE" id="PS51740"/>
    </source>
</evidence>
<dbReference type="SUPFAM" id="SSF89447">
    <property type="entry name" value="AbrB/MazE/MraZ-like"/>
    <property type="match status" value="1"/>
</dbReference>
<dbReference type="Gene3D" id="2.10.260.10">
    <property type="match status" value="1"/>
</dbReference>
<evidence type="ECO:0000313" key="3">
    <source>
        <dbReference type="EMBL" id="CQR70287.1"/>
    </source>
</evidence>
<feature type="domain" description="SpoVT-AbrB" evidence="2">
    <location>
        <begin position="13"/>
        <end position="61"/>
    </location>
</feature>
<keyword evidence="1" id="KW-0238">DNA-binding</keyword>
<evidence type="ECO:0000313" key="4">
    <source>
        <dbReference type="Proteomes" id="UP000049855"/>
    </source>
</evidence>
<dbReference type="PROSITE" id="PS51740">
    <property type="entry name" value="SPOVT_ABRB"/>
    <property type="match status" value="1"/>
</dbReference>
<keyword evidence="4" id="KW-1185">Reference proteome</keyword>
<protein>
    <recommendedName>
        <fullName evidence="2">SpoVT-AbrB domain-containing protein</fullName>
    </recommendedName>
</protein>
<sequence>MNTVKHTSQLVEFRRIPVSSQGQVTLPKAVRERLGIMAGGSQRINIFVKPDGTIVIEPEPTIDDLFGILKPAAPMKPANIEELRGAMANESATRLGYDVEE</sequence>
<proteinExistence type="predicted"/>
<dbReference type="EMBL" id="CTRP01000003">
    <property type="protein sequence ID" value="CQR70287.1"/>
    <property type="molecule type" value="Genomic_DNA"/>
</dbReference>
<dbReference type="Pfam" id="PF04014">
    <property type="entry name" value="MazE_antitoxin"/>
    <property type="match status" value="1"/>
</dbReference>
<dbReference type="InterPro" id="IPR037914">
    <property type="entry name" value="SpoVT-AbrB_sf"/>
</dbReference>
<gene>
    <name evidence="3" type="ORF">SpAn4DRAFT_1256</name>
</gene>
<evidence type="ECO:0000256" key="1">
    <source>
        <dbReference type="PROSITE-ProRule" id="PRU01076"/>
    </source>
</evidence>
<dbReference type="NCBIfam" id="TIGR01439">
    <property type="entry name" value="lp_hng_hel_AbrB"/>
    <property type="match status" value="1"/>
</dbReference>
<dbReference type="GO" id="GO:0003677">
    <property type="term" value="F:DNA binding"/>
    <property type="evidence" value="ECO:0007669"/>
    <property type="project" value="UniProtKB-UniRule"/>
</dbReference>
<organism evidence="3 4">
    <name type="scientific">Sporomusa ovata</name>
    <dbReference type="NCBI Taxonomy" id="2378"/>
    <lineage>
        <taxon>Bacteria</taxon>
        <taxon>Bacillati</taxon>
        <taxon>Bacillota</taxon>
        <taxon>Negativicutes</taxon>
        <taxon>Selenomonadales</taxon>
        <taxon>Sporomusaceae</taxon>
        <taxon>Sporomusa</taxon>
    </lineage>
</organism>